<evidence type="ECO:0000259" key="8">
    <source>
        <dbReference type="Pfam" id="PF21338"/>
    </source>
</evidence>
<keyword evidence="6" id="KW-0413">Isomerase</keyword>
<dbReference type="RefSeq" id="WP_187224289.1">
    <property type="nucleotide sequence ID" value="NZ_JABVED010000025.1"/>
</dbReference>
<feature type="domain" description="DNA topoisomerase IB N-terminal" evidence="8">
    <location>
        <begin position="21"/>
        <end position="69"/>
    </location>
</feature>
<feature type="domain" description="DNA topoisomerase I catalytic core eukaryotic-type" evidence="7">
    <location>
        <begin position="81"/>
        <end position="312"/>
    </location>
</feature>
<protein>
    <recommendedName>
        <fullName evidence="3">DNA topoisomerase</fullName>
        <ecNumber evidence="3">5.6.2.1</ecNumber>
    </recommendedName>
</protein>
<evidence type="ECO:0000256" key="2">
    <source>
        <dbReference type="ARBA" id="ARBA00006645"/>
    </source>
</evidence>
<dbReference type="InterPro" id="IPR035447">
    <property type="entry name" value="DNA_topo_I_N_sf"/>
</dbReference>
<dbReference type="PROSITE" id="PS52038">
    <property type="entry name" value="TOPO_IB_2"/>
    <property type="match status" value="1"/>
</dbReference>
<name>A0ABR7LES1_9PSEU</name>
<sequence>MRLRRGDPDGPGARRVRHGRGFRYVDHTGAPVTDPEYLDRIRTLVIPPAWREVWICPHPNGHLQAVGIDDAGRKQYLYHEQWRRDRDDEKHERVLRLAARLPRIRGKVHDDLVSPGLGRDRVLAGALRILDRGVFRTGGEEYAEENDSHGVATLLREHVEVRRGEVRFCFPAKSAVERLAVIRDPDLARLVTALRRGRADTDRLFAYRAGRERHEVRAAEVNDRFRELAGNGFTVKDMRTWTATVLAAAEFAAQDPPKSRTANKRAEAQVMRAVAEQLGNTPAVARRSYVDPRVSELFEEGKTIEATLRKLATQDLENPQIRDRIERAVLRLLRSSR</sequence>
<dbReference type="InterPro" id="IPR011010">
    <property type="entry name" value="DNA_brk_join_enz"/>
</dbReference>
<keyword evidence="10" id="KW-1185">Reference proteome</keyword>
<dbReference type="Gene3D" id="1.10.132.120">
    <property type="match status" value="1"/>
</dbReference>
<comment type="similarity">
    <text evidence="2">Belongs to the type IB topoisomerase family.</text>
</comment>
<dbReference type="Gene3D" id="3.90.15.10">
    <property type="entry name" value="Topoisomerase I, Chain A, domain 3"/>
    <property type="match status" value="1"/>
</dbReference>
<dbReference type="EC" id="5.6.2.1" evidence="3"/>
<dbReference type="Gene3D" id="3.30.66.10">
    <property type="entry name" value="DNA topoisomerase I domain"/>
    <property type="match status" value="1"/>
</dbReference>
<reference evidence="9 10" key="1">
    <citation type="submission" date="2020-06" db="EMBL/GenBank/DDBJ databases">
        <title>Actinokineospora xiongansis sp. nov., isolated from soil of Baiyangdian.</title>
        <authorList>
            <person name="Zhang X."/>
        </authorList>
    </citation>
    <scope>NUCLEOTIDE SEQUENCE [LARGE SCALE GENOMIC DNA]</scope>
    <source>
        <strain evidence="9 10">HBU206404</strain>
    </source>
</reference>
<accession>A0ABR7LES1</accession>
<dbReference type="PRINTS" id="PR00416">
    <property type="entry name" value="EUTPISMRASEI"/>
</dbReference>
<evidence type="ECO:0000256" key="1">
    <source>
        <dbReference type="ARBA" id="ARBA00000213"/>
    </source>
</evidence>
<dbReference type="InterPro" id="IPR013500">
    <property type="entry name" value="TopoI_cat_euk"/>
</dbReference>
<organism evidence="9 10">
    <name type="scientific">Actinokineospora xionganensis</name>
    <dbReference type="NCBI Taxonomy" id="2684470"/>
    <lineage>
        <taxon>Bacteria</taxon>
        <taxon>Bacillati</taxon>
        <taxon>Actinomycetota</taxon>
        <taxon>Actinomycetes</taxon>
        <taxon>Pseudonocardiales</taxon>
        <taxon>Pseudonocardiaceae</taxon>
        <taxon>Actinokineospora</taxon>
    </lineage>
</organism>
<dbReference type="SUPFAM" id="SSF56349">
    <property type="entry name" value="DNA breaking-rejoining enzymes"/>
    <property type="match status" value="1"/>
</dbReference>
<dbReference type="InterPro" id="IPR014711">
    <property type="entry name" value="TopoI_cat_a-hlx-sub_euk"/>
</dbReference>
<evidence type="ECO:0000256" key="3">
    <source>
        <dbReference type="ARBA" id="ARBA00012891"/>
    </source>
</evidence>
<evidence type="ECO:0000313" key="10">
    <source>
        <dbReference type="Proteomes" id="UP000734823"/>
    </source>
</evidence>
<dbReference type="InterPro" id="IPR049331">
    <property type="entry name" value="Top1B_N_bact"/>
</dbReference>
<evidence type="ECO:0000313" key="9">
    <source>
        <dbReference type="EMBL" id="MBC6451214.1"/>
    </source>
</evidence>
<comment type="catalytic activity">
    <reaction evidence="1">
        <text>ATP-independent breakage of single-stranded DNA, followed by passage and rejoining.</text>
        <dbReference type="EC" id="5.6.2.1"/>
    </reaction>
</comment>
<evidence type="ECO:0000259" key="7">
    <source>
        <dbReference type="Pfam" id="PF01028"/>
    </source>
</evidence>
<gene>
    <name evidence="9" type="ORF">GPZ80_29050</name>
</gene>
<keyword evidence="5" id="KW-0238">DNA-binding</keyword>
<dbReference type="Pfam" id="PF01028">
    <property type="entry name" value="Topoisom_I"/>
    <property type="match status" value="1"/>
</dbReference>
<evidence type="ECO:0000256" key="5">
    <source>
        <dbReference type="ARBA" id="ARBA00023125"/>
    </source>
</evidence>
<proteinExistence type="inferred from homology"/>
<keyword evidence="4" id="KW-0799">Topoisomerase</keyword>
<dbReference type="Pfam" id="PF21338">
    <property type="entry name" value="Top1B_N_bact"/>
    <property type="match status" value="1"/>
</dbReference>
<dbReference type="Proteomes" id="UP000734823">
    <property type="component" value="Unassembled WGS sequence"/>
</dbReference>
<evidence type="ECO:0000256" key="6">
    <source>
        <dbReference type="ARBA" id="ARBA00023235"/>
    </source>
</evidence>
<dbReference type="InterPro" id="IPR001631">
    <property type="entry name" value="TopoI"/>
</dbReference>
<dbReference type="SUPFAM" id="SSF55869">
    <property type="entry name" value="DNA topoisomerase I domain"/>
    <property type="match status" value="1"/>
</dbReference>
<dbReference type="EMBL" id="JABVED010000025">
    <property type="protein sequence ID" value="MBC6451214.1"/>
    <property type="molecule type" value="Genomic_DNA"/>
</dbReference>
<evidence type="ECO:0000256" key="4">
    <source>
        <dbReference type="ARBA" id="ARBA00023029"/>
    </source>
</evidence>
<comment type="caution">
    <text evidence="9">The sequence shown here is derived from an EMBL/GenBank/DDBJ whole genome shotgun (WGS) entry which is preliminary data.</text>
</comment>